<evidence type="ECO:0000256" key="1">
    <source>
        <dbReference type="ARBA" id="ARBA00001678"/>
    </source>
</evidence>
<dbReference type="Proteomes" id="UP000016648">
    <property type="component" value="Unassembled WGS sequence"/>
</dbReference>
<dbReference type="SUPFAM" id="SSF51445">
    <property type="entry name" value="(Trans)glycosidases"/>
    <property type="match status" value="1"/>
</dbReference>
<evidence type="ECO:0000313" key="7">
    <source>
        <dbReference type="EMBL" id="ERK38313.1"/>
    </source>
</evidence>
<comment type="caution">
    <text evidence="7">The sequence shown here is derived from an EMBL/GenBank/DDBJ whole genome shotgun (WGS) entry which is preliminary data.</text>
</comment>
<dbReference type="Gene3D" id="3.20.20.80">
    <property type="entry name" value="Glycosidases"/>
    <property type="match status" value="1"/>
</dbReference>
<protein>
    <recommendedName>
        <fullName evidence="2">mannan endo-1,4-beta-mannosidase</fullName>
        <ecNumber evidence="2">3.2.1.78</ecNumber>
    </recommendedName>
</protein>
<comment type="catalytic activity">
    <reaction evidence="1">
        <text>Random hydrolysis of (1-&gt;4)-beta-D-mannosidic linkages in mannans, galactomannans and glucomannans.</text>
        <dbReference type="EC" id="3.2.1.78"/>
    </reaction>
</comment>
<dbReference type="GO" id="GO:0016985">
    <property type="term" value="F:mannan endo-1,4-beta-mannosidase activity"/>
    <property type="evidence" value="ECO:0007669"/>
    <property type="project" value="TreeGrafter"/>
</dbReference>
<keyword evidence="8" id="KW-1185">Reference proteome</keyword>
<keyword evidence="4" id="KW-0326">Glycosidase</keyword>
<dbReference type="PATRIC" id="fig|1115809.3.peg.2307"/>
<gene>
    <name evidence="7" type="ORF">HMPREF9135_0865</name>
</gene>
<keyword evidence="3 7" id="KW-0378">Hydrolase</keyword>
<dbReference type="AlphaFoldDB" id="U2QAG1"/>
<organism evidence="7 8">
    <name type="scientific">Segatella baroniae F0067</name>
    <dbReference type="NCBI Taxonomy" id="1115809"/>
    <lineage>
        <taxon>Bacteria</taxon>
        <taxon>Pseudomonadati</taxon>
        <taxon>Bacteroidota</taxon>
        <taxon>Bacteroidia</taxon>
        <taxon>Bacteroidales</taxon>
        <taxon>Prevotellaceae</taxon>
        <taxon>Segatella</taxon>
    </lineage>
</organism>
<dbReference type="InterPro" id="IPR017853">
    <property type="entry name" value="GH"/>
</dbReference>
<evidence type="ECO:0000259" key="6">
    <source>
        <dbReference type="Pfam" id="PF26410"/>
    </source>
</evidence>
<dbReference type="PANTHER" id="PTHR31451:SF40">
    <property type="entry name" value="GLYCOSIDE HYDROLASE FAMILY 5 DOMAIN-CONTAINING PROTEIN"/>
    <property type="match status" value="1"/>
</dbReference>
<feature type="chain" id="PRO_5004633299" description="mannan endo-1,4-beta-mannosidase" evidence="5">
    <location>
        <begin position="22"/>
        <end position="430"/>
    </location>
</feature>
<dbReference type="EMBL" id="AWEY01000039">
    <property type="protein sequence ID" value="ERK38313.1"/>
    <property type="molecule type" value="Genomic_DNA"/>
</dbReference>
<proteinExistence type="predicted"/>
<dbReference type="RefSeq" id="WP_021590576.1">
    <property type="nucleotide sequence ID" value="NZ_AWEY01000039.1"/>
</dbReference>
<evidence type="ECO:0000313" key="8">
    <source>
        <dbReference type="Proteomes" id="UP000016648"/>
    </source>
</evidence>
<reference evidence="7 8" key="1">
    <citation type="submission" date="2013-08" db="EMBL/GenBank/DDBJ databases">
        <authorList>
            <person name="Durkin A.S."/>
            <person name="Haft D.R."/>
            <person name="McCorrison J."/>
            <person name="Torralba M."/>
            <person name="Gillis M."/>
            <person name="Haft D.H."/>
            <person name="Methe B."/>
            <person name="Sutton G."/>
            <person name="Nelson K.E."/>
        </authorList>
    </citation>
    <scope>NUCLEOTIDE SEQUENCE [LARGE SCALE GENOMIC DNA]</scope>
    <source>
        <strain evidence="7 8">F0067</strain>
    </source>
</reference>
<dbReference type="Pfam" id="PF26410">
    <property type="entry name" value="GH5_mannosidase"/>
    <property type="match status" value="1"/>
</dbReference>
<keyword evidence="5" id="KW-0732">Signal</keyword>
<dbReference type="PANTHER" id="PTHR31451">
    <property type="match status" value="1"/>
</dbReference>
<evidence type="ECO:0000256" key="5">
    <source>
        <dbReference type="SAM" id="SignalP"/>
    </source>
</evidence>
<evidence type="ECO:0000256" key="4">
    <source>
        <dbReference type="ARBA" id="ARBA00023295"/>
    </source>
</evidence>
<dbReference type="EC" id="3.2.1.78" evidence="2"/>
<name>U2QAG1_9BACT</name>
<sequence length="430" mass="48857">MKKRRLFSLIGGLGFSLAVLGQSPFVTVKDGHFEWKGRPYYYVGTNFWYGAILGSEGQGGDRKRLCRELDFMKKKGIDNLRILVGSDGEPGVASKVEPTLQQAPGVYNDTILAGLDYLLMQMKKRQMVAVLYLNNSWEWSGGYSFYLQHAGAGKAPQPDVDGYPAYMQFVSRFADNEKAHRLFYDYVRFILGRTNRYTGVKYVDDPAIMSWQIGNEPRAFSKEALPGFQKWLRESAALIRSLDRNHLISVGSEGSWGCENDMEVYQAICADPNIDYCNVHLWPYNWGWARKDHLADDLENSCRHTEAYINDHLRVCRLVNKPLVMEEFGYPRDGFSFSKASTTEARDGYYKFVFSLVADNAEQGGLFAGCNFWGWGGFANPRHEHWQVGDDYTGDPSQEAQGLNSVFASDKSTIRVIEQQVGRMNKLRSK</sequence>
<dbReference type="InterPro" id="IPR001547">
    <property type="entry name" value="Glyco_hydro_5"/>
</dbReference>
<evidence type="ECO:0000256" key="2">
    <source>
        <dbReference type="ARBA" id="ARBA00012706"/>
    </source>
</evidence>
<evidence type="ECO:0000256" key="3">
    <source>
        <dbReference type="ARBA" id="ARBA00022801"/>
    </source>
</evidence>
<feature type="signal peptide" evidence="5">
    <location>
        <begin position="1"/>
        <end position="21"/>
    </location>
</feature>
<feature type="domain" description="Glycoside hydrolase family 5" evidence="6">
    <location>
        <begin position="24"/>
        <end position="427"/>
    </location>
</feature>
<accession>U2QAG1</accession>
<dbReference type="InterPro" id="IPR045053">
    <property type="entry name" value="MAN-like"/>
</dbReference>